<protein>
    <recommendedName>
        <fullName evidence="7">Homeobox domain-containing protein</fullName>
    </recommendedName>
</protein>
<keyword evidence="1 4" id="KW-0238">DNA-binding</keyword>
<evidence type="ECO:0000313" key="10">
    <source>
        <dbReference type="Proteomes" id="UP000094020"/>
    </source>
</evidence>
<organism evidence="8">
    <name type="scientific">Kwoniella pini CBS 10737</name>
    <dbReference type="NCBI Taxonomy" id="1296096"/>
    <lineage>
        <taxon>Eukaryota</taxon>
        <taxon>Fungi</taxon>
        <taxon>Dikarya</taxon>
        <taxon>Basidiomycota</taxon>
        <taxon>Agaricomycotina</taxon>
        <taxon>Tremellomycetes</taxon>
        <taxon>Tremellales</taxon>
        <taxon>Cryptococcaceae</taxon>
        <taxon>Kwoniella</taxon>
    </lineage>
</organism>
<reference evidence="9" key="4">
    <citation type="submission" date="2024-02" db="EMBL/GenBank/DDBJ databases">
        <title>Comparative genomics of Cryptococcus and Kwoniella reveals pathogenesis evolution and contrasting modes of karyotype evolution via chromosome fusion or intercentromeric recombination.</title>
        <authorList>
            <person name="Coelho M.A."/>
            <person name="David-Palma M."/>
            <person name="Shea T."/>
            <person name="Bowers K."/>
            <person name="McGinley-Smith S."/>
            <person name="Mohammad A.W."/>
            <person name="Gnirke A."/>
            <person name="Yurkov A.M."/>
            <person name="Nowrousian M."/>
            <person name="Sun S."/>
            <person name="Cuomo C.A."/>
            <person name="Heitman J."/>
        </authorList>
    </citation>
    <scope>NUCLEOTIDE SEQUENCE</scope>
    <source>
        <strain evidence="9">CBS 10737</strain>
    </source>
</reference>
<evidence type="ECO:0000256" key="2">
    <source>
        <dbReference type="ARBA" id="ARBA00023155"/>
    </source>
</evidence>
<feature type="region of interest" description="Disordered" evidence="6">
    <location>
        <begin position="99"/>
        <end position="157"/>
    </location>
</feature>
<dbReference type="STRING" id="1296096.A0A1B9HXX5"/>
<dbReference type="SUPFAM" id="SSF46689">
    <property type="entry name" value="Homeodomain-like"/>
    <property type="match status" value="1"/>
</dbReference>
<dbReference type="PROSITE" id="PS00027">
    <property type="entry name" value="HOMEOBOX_1"/>
    <property type="match status" value="1"/>
</dbReference>
<comment type="subcellular location">
    <subcellularLocation>
        <location evidence="4 5">Nucleus</location>
    </subcellularLocation>
</comment>
<evidence type="ECO:0000313" key="8">
    <source>
        <dbReference type="EMBL" id="OCF48110.1"/>
    </source>
</evidence>
<evidence type="ECO:0000256" key="5">
    <source>
        <dbReference type="RuleBase" id="RU000682"/>
    </source>
</evidence>
<dbReference type="PROSITE" id="PS50071">
    <property type="entry name" value="HOMEOBOX_2"/>
    <property type="match status" value="1"/>
</dbReference>
<dbReference type="SMART" id="SM00389">
    <property type="entry name" value="HOX"/>
    <property type="match status" value="1"/>
</dbReference>
<feature type="region of interest" description="Disordered" evidence="6">
    <location>
        <begin position="1"/>
        <end position="40"/>
    </location>
</feature>
<dbReference type="PANTHER" id="PTHR46255:SF3">
    <property type="entry name" value="HOMEOBOX DOMAIN-CONTAINING PROTEIN"/>
    <property type="match status" value="1"/>
</dbReference>
<dbReference type="GeneID" id="30174347"/>
<keyword evidence="10" id="KW-1185">Reference proteome</keyword>
<dbReference type="KEGG" id="kpin:30174347"/>
<feature type="compositionally biased region" description="Polar residues" evidence="6">
    <location>
        <begin position="347"/>
        <end position="356"/>
    </location>
</feature>
<reference evidence="9" key="2">
    <citation type="submission" date="2013-07" db="EMBL/GenBank/DDBJ databases">
        <authorList>
            <consortium name="The Broad Institute Genome Sequencing Platform"/>
            <person name="Cuomo C."/>
            <person name="Litvintseva A."/>
            <person name="Chen Y."/>
            <person name="Heitman J."/>
            <person name="Sun S."/>
            <person name="Springer D."/>
            <person name="Dromer F."/>
            <person name="Young S.K."/>
            <person name="Zeng Q."/>
            <person name="Gargeya S."/>
            <person name="Fitzgerald M."/>
            <person name="Abouelleil A."/>
            <person name="Alvarado L."/>
            <person name="Berlin A.M."/>
            <person name="Chapman S.B."/>
            <person name="Dewar J."/>
            <person name="Goldberg J."/>
            <person name="Griggs A."/>
            <person name="Gujja S."/>
            <person name="Hansen M."/>
            <person name="Howarth C."/>
            <person name="Imamovic A."/>
            <person name="Larimer J."/>
            <person name="McCowan C."/>
            <person name="Murphy C."/>
            <person name="Pearson M."/>
            <person name="Priest M."/>
            <person name="Roberts A."/>
            <person name="Saif S."/>
            <person name="Shea T."/>
            <person name="Sykes S."/>
            <person name="Wortman J."/>
            <person name="Nusbaum C."/>
            <person name="Birren B."/>
        </authorList>
    </citation>
    <scope>NUCLEOTIDE SEQUENCE</scope>
    <source>
        <strain evidence="9">CBS 10737</strain>
    </source>
</reference>
<dbReference type="InterPro" id="IPR000047">
    <property type="entry name" value="HTH_motif"/>
</dbReference>
<dbReference type="Proteomes" id="UP000094020">
    <property type="component" value="Chromosome 11"/>
</dbReference>
<reference evidence="8" key="3">
    <citation type="submission" date="2016-07" db="EMBL/GenBank/DDBJ databases">
        <title>Evolution of pathogenesis and genome organization in the Tremellales.</title>
        <authorList>
            <person name="Cuomo C."/>
            <person name="Litvintseva A."/>
            <person name="Heitman J."/>
            <person name="Chen Y."/>
            <person name="Sun S."/>
            <person name="Springer D."/>
            <person name="Dromer F."/>
            <person name="Young S."/>
            <person name="Zeng Q."/>
            <person name="Chapman S."/>
            <person name="Gujja S."/>
            <person name="Saif S."/>
            <person name="Birren B."/>
        </authorList>
    </citation>
    <scope>NUCLEOTIDE SEQUENCE</scope>
    <source>
        <strain evidence="8">CBS 10737</strain>
    </source>
</reference>
<dbReference type="InterPro" id="IPR017970">
    <property type="entry name" value="Homeobox_CS"/>
</dbReference>
<evidence type="ECO:0000259" key="7">
    <source>
        <dbReference type="PROSITE" id="PS50071"/>
    </source>
</evidence>
<feature type="compositionally biased region" description="Polar residues" evidence="6">
    <location>
        <begin position="25"/>
        <end position="34"/>
    </location>
</feature>
<dbReference type="GO" id="GO:0000981">
    <property type="term" value="F:DNA-binding transcription factor activity, RNA polymerase II-specific"/>
    <property type="evidence" value="ECO:0007669"/>
    <property type="project" value="InterPro"/>
</dbReference>
<evidence type="ECO:0000256" key="3">
    <source>
        <dbReference type="ARBA" id="ARBA00023242"/>
    </source>
</evidence>
<feature type="compositionally biased region" description="Low complexity" evidence="6">
    <location>
        <begin position="99"/>
        <end position="112"/>
    </location>
</feature>
<evidence type="ECO:0000256" key="1">
    <source>
        <dbReference type="ARBA" id="ARBA00023125"/>
    </source>
</evidence>
<feature type="DNA-binding region" description="Homeobox" evidence="4">
    <location>
        <begin position="360"/>
        <end position="419"/>
    </location>
</feature>
<dbReference type="AlphaFoldDB" id="A0A1B9HXX5"/>
<keyword evidence="3 4" id="KW-0539">Nucleus</keyword>
<dbReference type="GO" id="GO:0005634">
    <property type="term" value="C:nucleus"/>
    <property type="evidence" value="ECO:0007669"/>
    <property type="project" value="UniProtKB-SubCell"/>
</dbReference>
<dbReference type="Gene3D" id="1.10.10.60">
    <property type="entry name" value="Homeodomain-like"/>
    <property type="match status" value="1"/>
</dbReference>
<feature type="domain" description="Homeobox" evidence="7">
    <location>
        <begin position="358"/>
        <end position="418"/>
    </location>
</feature>
<dbReference type="GO" id="GO:1990837">
    <property type="term" value="F:sequence-specific double-stranded DNA binding"/>
    <property type="evidence" value="ECO:0007669"/>
    <property type="project" value="TreeGrafter"/>
</dbReference>
<dbReference type="OrthoDB" id="6159439at2759"/>
<proteinExistence type="predicted"/>
<feature type="compositionally biased region" description="Polar residues" evidence="6">
    <location>
        <begin position="1"/>
        <end position="14"/>
    </location>
</feature>
<sequence>MASSPEISPQTPRMSVSPPLRHLSMSVSAASSRHGSIPVYASPPRDIRALLSHSPPISPISIKMETVNPDSDSVQKGYIRSTVSPPSFSRDLPPLQPSVLPTLPRLTVPRPLAGHRPSGPSKSGRGTGFGLDAFKLGSPPKSHPQPIGSPSHNHSRSFWIPSSQIRNEQRPQHQRLASLPSLKIGHNQEPIYPTPVSIASQRGFSRSTITPATHTHRAPHEYQVSSKPYAHYRSGSTGYSAQLHHRYGQPVLHRQHPSSGDQIIRIAPHPLPQGTWAAPPPPPAPAMPISTRTQNMVRPRLHIHPYAHAMRDPRYHSADGPGLGSQTQFHPGLAHHVSISESGRESIFTSPSSGISPGSFKAPRKRADDSQLAILSDIFEKTAYPSTDERDELARKLGMTSRSVQIWFQNRRRAVKVDAKSAVQRAEAEADTQVMIRGPAPIVARPYPVHSRHHSEGQEVLPPQPVPATSIMPERRPFPPHPIVRPPLIASQSDITMVKKEIMTP</sequence>
<dbReference type="PRINTS" id="PR00031">
    <property type="entry name" value="HTHREPRESSR"/>
</dbReference>
<dbReference type="CDD" id="cd00086">
    <property type="entry name" value="homeodomain"/>
    <property type="match status" value="1"/>
</dbReference>
<gene>
    <name evidence="8" type="ORF">I206_05978</name>
    <name evidence="9" type="ORF">I206_107643</name>
</gene>
<dbReference type="EMBL" id="KI894014">
    <property type="protein sequence ID" value="OCF48110.1"/>
    <property type="molecule type" value="Genomic_DNA"/>
</dbReference>
<dbReference type="Pfam" id="PF00046">
    <property type="entry name" value="Homeodomain"/>
    <property type="match status" value="1"/>
</dbReference>
<dbReference type="InterPro" id="IPR001356">
    <property type="entry name" value="HD"/>
</dbReference>
<dbReference type="PANTHER" id="PTHR46255">
    <property type="entry name" value="SHORT STATURE HOMEOBOX"/>
    <property type="match status" value="1"/>
</dbReference>
<dbReference type="EMBL" id="CP144529">
    <property type="protein sequence ID" value="WWC73671.1"/>
    <property type="molecule type" value="Genomic_DNA"/>
</dbReference>
<dbReference type="RefSeq" id="XP_019009329.1">
    <property type="nucleotide sequence ID" value="XM_019157689.1"/>
</dbReference>
<dbReference type="InterPro" id="IPR009057">
    <property type="entry name" value="Homeodomain-like_sf"/>
</dbReference>
<reference evidence="8" key="1">
    <citation type="submission" date="2013-07" db="EMBL/GenBank/DDBJ databases">
        <title>The Genome Sequence of Cryptococcus pinus CBS10737.</title>
        <authorList>
            <consortium name="The Broad Institute Genome Sequencing Platform"/>
            <person name="Cuomo C."/>
            <person name="Litvintseva A."/>
            <person name="Chen Y."/>
            <person name="Heitman J."/>
            <person name="Sun S."/>
            <person name="Springer D."/>
            <person name="Dromer F."/>
            <person name="Young S.K."/>
            <person name="Zeng Q."/>
            <person name="Gargeya S."/>
            <person name="Fitzgerald M."/>
            <person name="Abouelleil A."/>
            <person name="Alvarado L."/>
            <person name="Berlin A.M."/>
            <person name="Chapman S.B."/>
            <person name="Dewar J."/>
            <person name="Goldberg J."/>
            <person name="Griggs A."/>
            <person name="Gujja S."/>
            <person name="Hansen M."/>
            <person name="Howarth C."/>
            <person name="Imamovic A."/>
            <person name="Larimer J."/>
            <person name="McCowan C."/>
            <person name="Murphy C."/>
            <person name="Pearson M."/>
            <person name="Priest M."/>
            <person name="Roberts A."/>
            <person name="Saif S."/>
            <person name="Shea T."/>
            <person name="Sykes S."/>
            <person name="Wortman J."/>
            <person name="Nusbaum C."/>
            <person name="Birren B."/>
        </authorList>
    </citation>
    <scope>NUCLEOTIDE SEQUENCE [LARGE SCALE GENOMIC DNA]</scope>
    <source>
        <strain evidence="8">CBS 10737</strain>
    </source>
</reference>
<evidence type="ECO:0000313" key="9">
    <source>
        <dbReference type="EMBL" id="WWC73671.1"/>
    </source>
</evidence>
<feature type="region of interest" description="Disordered" evidence="6">
    <location>
        <begin position="345"/>
        <end position="364"/>
    </location>
</feature>
<evidence type="ECO:0000256" key="6">
    <source>
        <dbReference type="SAM" id="MobiDB-lite"/>
    </source>
</evidence>
<accession>A0A1B9HXX5</accession>
<dbReference type="InterPro" id="IPR052631">
    <property type="entry name" value="Paired_homeobox_Bicoid"/>
</dbReference>
<name>A0A1B9HXX5_9TREE</name>
<evidence type="ECO:0000256" key="4">
    <source>
        <dbReference type="PROSITE-ProRule" id="PRU00108"/>
    </source>
</evidence>
<keyword evidence="2 4" id="KW-0371">Homeobox</keyword>